<dbReference type="Pfam" id="PF00999">
    <property type="entry name" value="Na_H_Exchanger"/>
    <property type="match status" value="1"/>
</dbReference>
<gene>
    <name evidence="12" type="ORF">C8N40_112114</name>
</gene>
<evidence type="ECO:0000256" key="2">
    <source>
        <dbReference type="ARBA" id="ARBA00022448"/>
    </source>
</evidence>
<evidence type="ECO:0000256" key="5">
    <source>
        <dbReference type="ARBA" id="ARBA00022538"/>
    </source>
</evidence>
<dbReference type="PANTHER" id="PTHR32507:SF7">
    <property type="entry name" value="K(+)_H(+) ANTIPORTER NHAP2"/>
    <property type="match status" value="1"/>
</dbReference>
<dbReference type="RefSeq" id="WP_108213570.1">
    <property type="nucleotide sequence ID" value="NZ_QBKI01000012.1"/>
</dbReference>
<proteinExistence type="predicted"/>
<feature type="transmembrane region" description="Helical" evidence="10">
    <location>
        <begin position="342"/>
        <end position="363"/>
    </location>
</feature>
<evidence type="ECO:0000256" key="4">
    <source>
        <dbReference type="ARBA" id="ARBA00022475"/>
    </source>
</evidence>
<accession>A0A2T5YCQ0</accession>
<evidence type="ECO:0000256" key="7">
    <source>
        <dbReference type="ARBA" id="ARBA00022989"/>
    </source>
</evidence>
<feature type="transmembrane region" description="Helical" evidence="10">
    <location>
        <begin position="278"/>
        <end position="298"/>
    </location>
</feature>
<dbReference type="AlphaFoldDB" id="A0A2T5YCQ0"/>
<feature type="transmembrane region" description="Helical" evidence="10">
    <location>
        <begin position="6"/>
        <end position="22"/>
    </location>
</feature>
<dbReference type="GO" id="GO:0006813">
    <property type="term" value="P:potassium ion transport"/>
    <property type="evidence" value="ECO:0007669"/>
    <property type="project" value="UniProtKB-KW"/>
</dbReference>
<keyword evidence="8" id="KW-0406">Ion transport</keyword>
<dbReference type="InterPro" id="IPR006037">
    <property type="entry name" value="RCK_C"/>
</dbReference>
<dbReference type="EMBL" id="QBKI01000012">
    <property type="protein sequence ID" value="PTX14267.1"/>
    <property type="molecule type" value="Genomic_DNA"/>
</dbReference>
<feature type="transmembrane region" description="Helical" evidence="10">
    <location>
        <begin position="119"/>
        <end position="146"/>
    </location>
</feature>
<dbReference type="InterPro" id="IPR006153">
    <property type="entry name" value="Cation/H_exchanger_TM"/>
</dbReference>
<keyword evidence="2" id="KW-0813">Transport</keyword>
<feature type="transmembrane region" description="Helical" evidence="10">
    <location>
        <begin position="304"/>
        <end position="330"/>
    </location>
</feature>
<dbReference type="GO" id="GO:0008324">
    <property type="term" value="F:monoatomic cation transmembrane transporter activity"/>
    <property type="evidence" value="ECO:0007669"/>
    <property type="project" value="InterPro"/>
</dbReference>
<keyword evidence="5" id="KW-0633">Potassium transport</keyword>
<dbReference type="OrthoDB" id="9810759at2"/>
<keyword evidence="5" id="KW-0630">Potassium</keyword>
<keyword evidence="9 10" id="KW-0472">Membrane</keyword>
<protein>
    <submittedName>
        <fullName evidence="12">Potassium/proton antiporter (CPA1 family)</fullName>
    </submittedName>
</protein>
<comment type="subcellular location">
    <subcellularLocation>
        <location evidence="1">Cell membrane</location>
        <topology evidence="1">Multi-pass membrane protein</topology>
    </subcellularLocation>
</comment>
<organism evidence="12 13">
    <name type="scientific">Pontibacter mucosus</name>
    <dbReference type="NCBI Taxonomy" id="1649266"/>
    <lineage>
        <taxon>Bacteria</taxon>
        <taxon>Pseudomonadati</taxon>
        <taxon>Bacteroidota</taxon>
        <taxon>Cytophagia</taxon>
        <taxon>Cytophagales</taxon>
        <taxon>Hymenobacteraceae</taxon>
        <taxon>Pontibacter</taxon>
    </lineage>
</organism>
<evidence type="ECO:0000256" key="10">
    <source>
        <dbReference type="SAM" id="Phobius"/>
    </source>
</evidence>
<dbReference type="InterPro" id="IPR036721">
    <property type="entry name" value="RCK_C_sf"/>
</dbReference>
<keyword evidence="7 10" id="KW-1133">Transmembrane helix</keyword>
<feature type="domain" description="RCK C-terminal" evidence="11">
    <location>
        <begin position="412"/>
        <end position="495"/>
    </location>
</feature>
<dbReference type="SUPFAM" id="SSF116726">
    <property type="entry name" value="TrkA C-terminal domain-like"/>
    <property type="match status" value="1"/>
</dbReference>
<evidence type="ECO:0000256" key="1">
    <source>
        <dbReference type="ARBA" id="ARBA00004651"/>
    </source>
</evidence>
<keyword evidence="3" id="KW-0050">Antiport</keyword>
<dbReference type="Gene3D" id="3.30.70.1450">
    <property type="entry name" value="Regulator of K+ conductance, C-terminal domain"/>
    <property type="match status" value="1"/>
</dbReference>
<feature type="transmembrane region" description="Helical" evidence="10">
    <location>
        <begin position="57"/>
        <end position="74"/>
    </location>
</feature>
<evidence type="ECO:0000313" key="12">
    <source>
        <dbReference type="EMBL" id="PTX14267.1"/>
    </source>
</evidence>
<keyword evidence="4" id="KW-1003">Cell membrane</keyword>
<feature type="transmembrane region" description="Helical" evidence="10">
    <location>
        <begin position="191"/>
        <end position="217"/>
    </location>
</feature>
<dbReference type="InterPro" id="IPR038770">
    <property type="entry name" value="Na+/solute_symporter_sf"/>
</dbReference>
<sequence>MTVSVELILFGVSILFFLSILAGKAGYKFGVPALLLFLSVGMLSGSDGLGIQFENIYVAQTIGTVALCIILFSGGMDTKIADIRPIMAQGVILATFGVLVTALLTGVLIWWILGMTLPSAGIGLATSLLLAATMSSTDSASVFSILRSKGLNLKNNLRPMLELESGSNDPMAYILTITLIEIIKVESGVNYWAAGGMLVMQLAIGAIAGYLLGKLAVRAINHLQIDNASLYPIMVFTFCIFIFSFTYFIKGNGFLAVYIGGLVIGNSKFVHKRSSLNFFDGMAWMSQLLMFLTLGLLVNPRELVPIIIPGLLISILMIFVTRPLSVFLCLAPFRKMGVKDKLFVSWVGLRGAVPIIFAILPLAEDVPHARLMFNIVFFCTLVSLVVQGTSLSKMAVWLGLADKPDELQKLKDFDVEFSDEIKSVMTEMRVTAAAFKNGNRLMDLPLPDKTLAVMVKREGKYFVPKGNTELLENDVLLLITDDQQALMETMRGMGTAGTTA</sequence>
<feature type="transmembrane region" description="Helical" evidence="10">
    <location>
        <begin position="86"/>
        <end position="113"/>
    </location>
</feature>
<dbReference type="PANTHER" id="PTHR32507">
    <property type="entry name" value="NA(+)/H(+) ANTIPORTER 1"/>
    <property type="match status" value="1"/>
</dbReference>
<reference evidence="12 13" key="1">
    <citation type="submission" date="2018-04" db="EMBL/GenBank/DDBJ databases">
        <title>Genomic Encyclopedia of Archaeal and Bacterial Type Strains, Phase II (KMG-II): from individual species to whole genera.</title>
        <authorList>
            <person name="Goeker M."/>
        </authorList>
    </citation>
    <scope>NUCLEOTIDE SEQUENCE [LARGE SCALE GENOMIC DNA]</scope>
    <source>
        <strain evidence="12 13">DSM 100162</strain>
    </source>
</reference>
<dbReference type="GO" id="GO:0005886">
    <property type="term" value="C:plasma membrane"/>
    <property type="evidence" value="ECO:0007669"/>
    <property type="project" value="UniProtKB-SubCell"/>
</dbReference>
<dbReference type="NCBIfam" id="NF003715">
    <property type="entry name" value="PRK05326.1-2"/>
    <property type="match status" value="1"/>
</dbReference>
<evidence type="ECO:0000256" key="3">
    <source>
        <dbReference type="ARBA" id="ARBA00022449"/>
    </source>
</evidence>
<evidence type="ECO:0000259" key="11">
    <source>
        <dbReference type="PROSITE" id="PS51202"/>
    </source>
</evidence>
<evidence type="ECO:0000256" key="6">
    <source>
        <dbReference type="ARBA" id="ARBA00022692"/>
    </source>
</evidence>
<feature type="transmembrane region" description="Helical" evidence="10">
    <location>
        <begin position="229"/>
        <end position="249"/>
    </location>
</feature>
<keyword evidence="6 10" id="KW-0812">Transmembrane</keyword>
<feature type="transmembrane region" description="Helical" evidence="10">
    <location>
        <begin position="29"/>
        <end position="51"/>
    </location>
</feature>
<evidence type="ECO:0000256" key="8">
    <source>
        <dbReference type="ARBA" id="ARBA00023065"/>
    </source>
</evidence>
<evidence type="ECO:0000256" key="9">
    <source>
        <dbReference type="ARBA" id="ARBA00023136"/>
    </source>
</evidence>
<dbReference type="NCBIfam" id="NF003716">
    <property type="entry name" value="PRK05326.1-3"/>
    <property type="match status" value="1"/>
</dbReference>
<keyword evidence="13" id="KW-1185">Reference proteome</keyword>
<comment type="caution">
    <text evidence="12">The sequence shown here is derived from an EMBL/GenBank/DDBJ whole genome shotgun (WGS) entry which is preliminary data.</text>
</comment>
<dbReference type="GO" id="GO:0015297">
    <property type="term" value="F:antiporter activity"/>
    <property type="evidence" value="ECO:0007669"/>
    <property type="project" value="UniProtKB-KW"/>
</dbReference>
<dbReference type="Gene3D" id="1.20.1530.20">
    <property type="match status" value="1"/>
</dbReference>
<name>A0A2T5YCQ0_9BACT</name>
<dbReference type="Proteomes" id="UP000244225">
    <property type="component" value="Unassembled WGS sequence"/>
</dbReference>
<dbReference type="PROSITE" id="PS51202">
    <property type="entry name" value="RCK_C"/>
    <property type="match status" value="1"/>
</dbReference>
<evidence type="ECO:0000313" key="13">
    <source>
        <dbReference type="Proteomes" id="UP000244225"/>
    </source>
</evidence>
<feature type="transmembrane region" description="Helical" evidence="10">
    <location>
        <begin position="369"/>
        <end position="386"/>
    </location>
</feature>
<dbReference type="GO" id="GO:1902600">
    <property type="term" value="P:proton transmembrane transport"/>
    <property type="evidence" value="ECO:0007669"/>
    <property type="project" value="InterPro"/>
</dbReference>